<evidence type="ECO:0000313" key="2">
    <source>
        <dbReference type="EMBL" id="MBU9725755.1"/>
    </source>
</evidence>
<dbReference type="RefSeq" id="WP_238726541.1">
    <property type="nucleotide sequence ID" value="NZ_JAHQCX010000003.1"/>
</dbReference>
<keyword evidence="3" id="KW-1185">Reference proteome</keyword>
<accession>A0ABS6K5F5</accession>
<protein>
    <submittedName>
        <fullName evidence="2">Uncharacterized protein</fullName>
    </submittedName>
</protein>
<organism evidence="2 3">
    <name type="scientific">Diplocloster modestus</name>
    <dbReference type="NCBI Taxonomy" id="2850322"/>
    <lineage>
        <taxon>Bacteria</taxon>
        <taxon>Bacillati</taxon>
        <taxon>Bacillota</taxon>
        <taxon>Clostridia</taxon>
        <taxon>Lachnospirales</taxon>
        <taxon>Lachnospiraceae</taxon>
        <taxon>Diplocloster</taxon>
    </lineage>
</organism>
<keyword evidence="1" id="KW-1133">Transmembrane helix</keyword>
<feature type="transmembrane region" description="Helical" evidence="1">
    <location>
        <begin position="9"/>
        <end position="30"/>
    </location>
</feature>
<keyword evidence="1" id="KW-0812">Transmembrane</keyword>
<reference evidence="2 3" key="1">
    <citation type="submission" date="2021-06" db="EMBL/GenBank/DDBJ databases">
        <title>Description of novel taxa of the family Lachnospiraceae.</title>
        <authorList>
            <person name="Chaplin A.V."/>
            <person name="Sokolova S.R."/>
            <person name="Pikina A.P."/>
            <person name="Korzhanova M."/>
            <person name="Belova V."/>
            <person name="Korostin D."/>
            <person name="Efimov B.A."/>
        </authorList>
    </citation>
    <scope>NUCLEOTIDE SEQUENCE [LARGE SCALE GENOMIC DNA]</scope>
    <source>
        <strain evidence="2 3">ASD4241</strain>
    </source>
</reference>
<evidence type="ECO:0000313" key="3">
    <source>
        <dbReference type="Proteomes" id="UP001314681"/>
    </source>
</evidence>
<dbReference type="Proteomes" id="UP001314681">
    <property type="component" value="Unassembled WGS sequence"/>
</dbReference>
<keyword evidence="1" id="KW-0472">Membrane</keyword>
<dbReference type="EMBL" id="JAHQCX010000003">
    <property type="protein sequence ID" value="MBU9725755.1"/>
    <property type="molecule type" value="Genomic_DNA"/>
</dbReference>
<name>A0ABS6K5F5_9FIRM</name>
<proteinExistence type="predicted"/>
<gene>
    <name evidence="2" type="ORF">KTH90_06960</name>
</gene>
<comment type="caution">
    <text evidence="2">The sequence shown here is derived from an EMBL/GenBank/DDBJ whole genome shotgun (WGS) entry which is preliminary data.</text>
</comment>
<evidence type="ECO:0000256" key="1">
    <source>
        <dbReference type="SAM" id="Phobius"/>
    </source>
</evidence>
<sequence length="153" mass="18038">MKLKNRNKSIIIAITEVILILLSGFILMIWNNHNDYKRTIAVNWGIRIPGTSEEVFEKESPAGFHGDNDRYHIFKINQDQQTTDFITSMNTGKNLQLQEYVQTILKNLEITAENYPSLEQELQWIMYSKNNWDKIAILYSPTKQKLYVIEHFQ</sequence>